<feature type="compositionally biased region" description="Basic and acidic residues" evidence="1">
    <location>
        <begin position="88"/>
        <end position="99"/>
    </location>
</feature>
<accession>A0ABY7RTA0</accession>
<sequence>MRIILLIIFAFAVTNCNSRKLQSSQELNVLFVGNSLTYFHDMPQTLQLMLDETHPNIKIDQITCPGQSLPGHLSNIITSRTENSISTRKKEPGETTETEHKITEKNWDIIILQTGTVSVLIPENRDLKLNKAISDIKKLATNPECEFILFNTWPSKKEYPKHYCYSSSRIDESIDKDECCSPTIQNLEQEIKLINESYDLVAQEHGLIKSNNGTKYYDVLTKYLEIELYDDDIHPNKNGAFLNACVFYQLLTGKKVTKLKFNGDIEPNTAELLKKISE</sequence>
<protein>
    <submittedName>
        <fullName evidence="3">DUF4886 domain-containing protein</fullName>
    </submittedName>
</protein>
<name>A0ABY7RTA0_9FLAO</name>
<feature type="domain" description="DUF4886" evidence="2">
    <location>
        <begin position="60"/>
        <end position="264"/>
    </location>
</feature>
<feature type="region of interest" description="Disordered" evidence="1">
    <location>
        <begin position="80"/>
        <end position="99"/>
    </location>
</feature>
<dbReference type="InterPro" id="IPR032616">
    <property type="entry name" value="DUF4886"/>
</dbReference>
<dbReference type="InterPro" id="IPR036514">
    <property type="entry name" value="SGNH_hydro_sf"/>
</dbReference>
<dbReference type="RefSeq" id="WP_249997089.1">
    <property type="nucleotide sequence ID" value="NZ_CP116221.1"/>
</dbReference>
<dbReference type="Gene3D" id="3.40.50.1110">
    <property type="entry name" value="SGNH hydrolase"/>
    <property type="match status" value="1"/>
</dbReference>
<evidence type="ECO:0000259" key="2">
    <source>
        <dbReference type="Pfam" id="PF16227"/>
    </source>
</evidence>
<dbReference type="EMBL" id="CP116221">
    <property type="protein sequence ID" value="WCO00327.1"/>
    <property type="molecule type" value="Genomic_DNA"/>
</dbReference>
<organism evidence="3 4">
    <name type="scientific">Psychroserpens ponticola</name>
    <dbReference type="NCBI Taxonomy" id="2932268"/>
    <lineage>
        <taxon>Bacteria</taxon>
        <taxon>Pseudomonadati</taxon>
        <taxon>Bacteroidota</taxon>
        <taxon>Flavobacteriia</taxon>
        <taxon>Flavobacteriales</taxon>
        <taxon>Flavobacteriaceae</taxon>
        <taxon>Psychroserpens</taxon>
    </lineage>
</organism>
<dbReference type="Pfam" id="PF16227">
    <property type="entry name" value="DUF4886"/>
    <property type="match status" value="1"/>
</dbReference>
<dbReference type="SUPFAM" id="SSF52266">
    <property type="entry name" value="SGNH hydrolase"/>
    <property type="match status" value="1"/>
</dbReference>
<evidence type="ECO:0000256" key="1">
    <source>
        <dbReference type="SAM" id="MobiDB-lite"/>
    </source>
</evidence>
<proteinExistence type="predicted"/>
<keyword evidence="4" id="KW-1185">Reference proteome</keyword>
<evidence type="ECO:0000313" key="4">
    <source>
        <dbReference type="Proteomes" id="UP001202717"/>
    </source>
</evidence>
<reference evidence="3 4" key="1">
    <citation type="submission" date="2023-01" db="EMBL/GenBank/DDBJ databases">
        <title>Psychroserpens ponticola sp. nov., isolated from seawater.</title>
        <authorList>
            <person name="Kristyanto S."/>
            <person name="Jung J."/>
            <person name="Kim J.M."/>
            <person name="Jeon C.O."/>
        </authorList>
    </citation>
    <scope>NUCLEOTIDE SEQUENCE [LARGE SCALE GENOMIC DNA]</scope>
    <source>
        <strain evidence="3 4">MSW6</strain>
    </source>
</reference>
<gene>
    <name evidence="3" type="ORF">MUN68_009610</name>
</gene>
<evidence type="ECO:0000313" key="3">
    <source>
        <dbReference type="EMBL" id="WCO00327.1"/>
    </source>
</evidence>
<dbReference type="Proteomes" id="UP001202717">
    <property type="component" value="Chromosome"/>
</dbReference>